<dbReference type="PANTHER" id="PTHR46519:SF2">
    <property type="entry name" value="RING_U-BOX SUPERFAMILY PROTEIN"/>
    <property type="match status" value="1"/>
</dbReference>
<evidence type="ECO:0000256" key="4">
    <source>
        <dbReference type="SAM" id="Phobius"/>
    </source>
</evidence>
<evidence type="ECO:0000256" key="3">
    <source>
        <dbReference type="PROSITE-ProRule" id="PRU00175"/>
    </source>
</evidence>
<dbReference type="PROSITE" id="PS50089">
    <property type="entry name" value="ZF_RING_2"/>
    <property type="match status" value="1"/>
</dbReference>
<feature type="transmembrane region" description="Helical" evidence="4">
    <location>
        <begin position="47"/>
        <end position="69"/>
    </location>
</feature>
<reference evidence="6" key="1">
    <citation type="submission" date="2020-06" db="EMBL/GenBank/DDBJ databases">
        <title>Draft genome of Bugula neritina, a colonial animal packing powerful symbionts and potential medicines.</title>
        <authorList>
            <person name="Rayko M."/>
        </authorList>
    </citation>
    <scope>NUCLEOTIDE SEQUENCE [LARGE SCALE GENOMIC DNA]</scope>
    <source>
        <strain evidence="6">Kwan_BN1</strain>
    </source>
</reference>
<accession>A0A7J7JXD1</accession>
<dbReference type="EMBL" id="VXIV02001713">
    <property type="protein sequence ID" value="KAF6030341.1"/>
    <property type="molecule type" value="Genomic_DNA"/>
</dbReference>
<feature type="transmembrane region" description="Helical" evidence="4">
    <location>
        <begin position="116"/>
        <end position="139"/>
    </location>
</feature>
<keyword evidence="7" id="KW-1185">Reference proteome</keyword>
<comment type="caution">
    <text evidence="6">The sequence shown here is derived from an EMBL/GenBank/DDBJ whole genome shotgun (WGS) entry which is preliminary data.</text>
</comment>
<evidence type="ECO:0000256" key="2">
    <source>
        <dbReference type="ARBA" id="ARBA00022833"/>
    </source>
</evidence>
<proteinExistence type="predicted"/>
<keyword evidence="1 3" id="KW-0863">Zinc-finger</keyword>
<keyword evidence="4" id="KW-1133">Transmembrane helix</keyword>
<sequence>MLTNRLPDPSHNDSLPVSILEDRIQNWNHDDFVMEISELKSTGETCYGTSASLVYTSASLVYTSASLVYTSASLVYTSASLVYTSASLVYTSASLVYTSASLVYTSDSLVYTSASLVYMSASLVYTSASLVYTSASLVYTSASLVYTSASLVYTSASLVYTSASLVYTSASLVYTSASLVYTSASLVYTSASLVYTSASLVYTSASLVYTSAPLARVVDSGTDGQAVQEQILNLPVSNIRRNDFSHLGIPSAHDQQLDDAVSVISATASASIPYAQSNTAVQREMCAMKAQISKLSDMLKMSLDLQMDIQRSIRQEVAAAISQATSAPPANSTVHRSRRANEGKCIICLEGEADAVFYRCGHLCTCYTCALRMKGDSGNCPVCRAPISDILRAYKVSHDY</sequence>
<feature type="transmembrane region" description="Helical" evidence="4">
    <location>
        <begin position="151"/>
        <end position="174"/>
    </location>
</feature>
<dbReference type="PANTHER" id="PTHR46519">
    <property type="entry name" value="RING/U-BOX SUPERFAMILY PROTEIN"/>
    <property type="match status" value="1"/>
</dbReference>
<keyword evidence="4" id="KW-0472">Membrane</keyword>
<evidence type="ECO:0000259" key="5">
    <source>
        <dbReference type="PROSITE" id="PS50089"/>
    </source>
</evidence>
<gene>
    <name evidence="6" type="ORF">EB796_011326</name>
</gene>
<feature type="domain" description="RING-type" evidence="5">
    <location>
        <begin position="345"/>
        <end position="384"/>
    </location>
</feature>
<feature type="transmembrane region" description="Helical" evidence="4">
    <location>
        <begin position="81"/>
        <end position="104"/>
    </location>
</feature>
<dbReference type="CDD" id="cd16647">
    <property type="entry name" value="mRING-HC-C3HC5_NEU1"/>
    <property type="match status" value="1"/>
</dbReference>
<protein>
    <recommendedName>
        <fullName evidence="5">RING-type domain-containing protein</fullName>
    </recommendedName>
</protein>
<keyword evidence="1 3" id="KW-0479">Metal-binding</keyword>
<organism evidence="6 7">
    <name type="scientific">Bugula neritina</name>
    <name type="common">Brown bryozoan</name>
    <name type="synonym">Sertularia neritina</name>
    <dbReference type="NCBI Taxonomy" id="10212"/>
    <lineage>
        <taxon>Eukaryota</taxon>
        <taxon>Metazoa</taxon>
        <taxon>Spiralia</taxon>
        <taxon>Lophotrochozoa</taxon>
        <taxon>Bryozoa</taxon>
        <taxon>Gymnolaemata</taxon>
        <taxon>Cheilostomatida</taxon>
        <taxon>Flustrina</taxon>
        <taxon>Buguloidea</taxon>
        <taxon>Bugulidae</taxon>
        <taxon>Bugula</taxon>
    </lineage>
</organism>
<dbReference type="OrthoDB" id="6078042at2759"/>
<keyword evidence="2" id="KW-0862">Zinc</keyword>
<dbReference type="InterPro" id="IPR013083">
    <property type="entry name" value="Znf_RING/FYVE/PHD"/>
</dbReference>
<evidence type="ECO:0000313" key="6">
    <source>
        <dbReference type="EMBL" id="KAF6030341.1"/>
    </source>
</evidence>
<keyword evidence="4" id="KW-0812">Transmembrane</keyword>
<name>A0A7J7JXD1_BUGNE</name>
<dbReference type="SUPFAM" id="SSF57850">
    <property type="entry name" value="RING/U-box"/>
    <property type="match status" value="1"/>
</dbReference>
<evidence type="ECO:0000313" key="7">
    <source>
        <dbReference type="Proteomes" id="UP000593567"/>
    </source>
</evidence>
<evidence type="ECO:0000256" key="1">
    <source>
        <dbReference type="ARBA" id="ARBA00022771"/>
    </source>
</evidence>
<dbReference type="Pfam" id="PF13920">
    <property type="entry name" value="zf-C3HC4_3"/>
    <property type="match status" value="1"/>
</dbReference>
<dbReference type="InterPro" id="IPR001841">
    <property type="entry name" value="Znf_RING"/>
</dbReference>
<dbReference type="SMART" id="SM00184">
    <property type="entry name" value="RING"/>
    <property type="match status" value="1"/>
</dbReference>
<dbReference type="Proteomes" id="UP000593567">
    <property type="component" value="Unassembled WGS sequence"/>
</dbReference>
<feature type="transmembrane region" description="Helical" evidence="4">
    <location>
        <begin position="186"/>
        <end position="209"/>
    </location>
</feature>
<dbReference type="GO" id="GO:0008270">
    <property type="term" value="F:zinc ion binding"/>
    <property type="evidence" value="ECO:0007669"/>
    <property type="project" value="UniProtKB-KW"/>
</dbReference>
<dbReference type="Gene3D" id="3.30.40.10">
    <property type="entry name" value="Zinc/RING finger domain, C3HC4 (zinc finger)"/>
    <property type="match status" value="1"/>
</dbReference>
<dbReference type="AlphaFoldDB" id="A0A7J7JXD1"/>